<evidence type="ECO:0000313" key="1">
    <source>
        <dbReference type="EMBL" id="MFD1530624.1"/>
    </source>
</evidence>
<dbReference type="EMBL" id="JBHUCP010000008">
    <property type="protein sequence ID" value="MFD1530624.1"/>
    <property type="molecule type" value="Genomic_DNA"/>
</dbReference>
<dbReference type="RefSeq" id="WP_343988141.1">
    <property type="nucleotide sequence ID" value="NZ_BAAAJG010000029.1"/>
</dbReference>
<protein>
    <recommendedName>
        <fullName evidence="3">2-oxoglutarate-Fe(II)-dependent oxygenase superfamily protein</fullName>
    </recommendedName>
</protein>
<gene>
    <name evidence="1" type="ORF">ACFSCY_14335</name>
</gene>
<reference evidence="2" key="1">
    <citation type="journal article" date="2019" name="Int. J. Syst. Evol. Microbiol.">
        <title>The Global Catalogue of Microorganisms (GCM) 10K type strain sequencing project: providing services to taxonomists for standard genome sequencing and annotation.</title>
        <authorList>
            <consortium name="The Broad Institute Genomics Platform"/>
            <consortium name="The Broad Institute Genome Sequencing Center for Infectious Disease"/>
            <person name="Wu L."/>
            <person name="Ma J."/>
        </authorList>
    </citation>
    <scope>NUCLEOTIDE SEQUENCE [LARGE SCALE GENOMIC DNA]</scope>
    <source>
        <strain evidence="2">JCM 12165</strain>
    </source>
</reference>
<comment type="caution">
    <text evidence="1">The sequence shown here is derived from an EMBL/GenBank/DDBJ whole genome shotgun (WGS) entry which is preliminary data.</text>
</comment>
<evidence type="ECO:0000313" key="2">
    <source>
        <dbReference type="Proteomes" id="UP001597145"/>
    </source>
</evidence>
<proteinExistence type="predicted"/>
<name>A0ABW4FL13_9PSEU</name>
<dbReference type="Proteomes" id="UP001597145">
    <property type="component" value="Unassembled WGS sequence"/>
</dbReference>
<dbReference type="Gene3D" id="2.60.120.620">
    <property type="entry name" value="q2cbj1_9rhob like domain"/>
    <property type="match status" value="1"/>
</dbReference>
<accession>A0ABW4FL13</accession>
<keyword evidence="2" id="KW-1185">Reference proteome</keyword>
<sequence>MTRADDLVVRCRPEQAELDDLHALLGGELRALVLAPYLTWEICASVAAGFGHPSTSAYDGAERYGSALYESAPYGSAPYGSAPYGSAPYGSAAPLYGPTLAEHRVNGQLSDRYWERAADAMLVDDAVPEVRDLRDCCRARLAGVFATSVAPATTVDGRELYWGVLRETHTGTPVHRNDVAEEFPAGILGGPVLGQLAFDLVLSDVPHGGETRIWASGADAPPPDGAGSVDVSPAKHAALIFDPRGYHRVLPCAGGVGRLSLSFFIGVTQDERLVIWS</sequence>
<evidence type="ECO:0008006" key="3">
    <source>
        <dbReference type="Google" id="ProtNLM"/>
    </source>
</evidence>
<organism evidence="1 2">
    <name type="scientific">Pseudonocardia aurantiaca</name>
    <dbReference type="NCBI Taxonomy" id="75290"/>
    <lineage>
        <taxon>Bacteria</taxon>
        <taxon>Bacillati</taxon>
        <taxon>Actinomycetota</taxon>
        <taxon>Actinomycetes</taxon>
        <taxon>Pseudonocardiales</taxon>
        <taxon>Pseudonocardiaceae</taxon>
        <taxon>Pseudonocardia</taxon>
    </lineage>
</organism>